<name>E6PS54_9ZZZZ</name>
<dbReference type="AlphaFoldDB" id="E6PS54"/>
<reference evidence="3" key="1">
    <citation type="submission" date="2009-10" db="EMBL/GenBank/DDBJ databases">
        <title>Diversity of trophic interactions inside an arsenic-rich microbial ecosystem.</title>
        <authorList>
            <person name="Bertin P.N."/>
            <person name="Heinrich-Salmeron A."/>
            <person name="Pelletier E."/>
            <person name="Goulhen-Chollet F."/>
            <person name="Arsene-Ploetze F."/>
            <person name="Gallien S."/>
            <person name="Calteau A."/>
            <person name="Vallenet D."/>
            <person name="Casiot C."/>
            <person name="Chane-Woon-Ming B."/>
            <person name="Giloteaux L."/>
            <person name="Barakat M."/>
            <person name="Bonnefoy V."/>
            <person name="Bruneel O."/>
            <person name="Chandler M."/>
            <person name="Cleiss J."/>
            <person name="Duran R."/>
            <person name="Elbaz-Poulichet F."/>
            <person name="Fonknechten N."/>
            <person name="Lauga B."/>
            <person name="Mornico D."/>
            <person name="Ortet P."/>
            <person name="Schaeffer C."/>
            <person name="Siguier P."/>
            <person name="Alexander Thil Smith A."/>
            <person name="Van Dorsselaer A."/>
            <person name="Weissenbach J."/>
            <person name="Medigue C."/>
            <person name="Le Paslier D."/>
        </authorList>
    </citation>
    <scope>NUCLEOTIDE SEQUENCE</scope>
</reference>
<keyword evidence="1" id="KW-0812">Transmembrane</keyword>
<evidence type="ECO:0000313" key="3">
    <source>
        <dbReference type="EMBL" id="CBH97760.1"/>
    </source>
</evidence>
<protein>
    <submittedName>
        <fullName evidence="3">Putative permease of the drug/metabolite transporter (DMT) superfamily</fullName>
    </submittedName>
</protein>
<feature type="domain" description="EamA" evidence="2">
    <location>
        <begin position="1"/>
        <end position="129"/>
    </location>
</feature>
<dbReference type="GO" id="GO:0016020">
    <property type="term" value="C:membrane"/>
    <property type="evidence" value="ECO:0007669"/>
    <property type="project" value="InterPro"/>
</dbReference>
<keyword evidence="1" id="KW-0472">Membrane</keyword>
<comment type="caution">
    <text evidence="3">The sequence shown here is derived from an EMBL/GenBank/DDBJ whole genome shotgun (WGS) entry which is preliminary data.</text>
</comment>
<dbReference type="PANTHER" id="PTHR22911">
    <property type="entry name" value="ACYL-MALONYL CONDENSING ENZYME-RELATED"/>
    <property type="match status" value="1"/>
</dbReference>
<proteinExistence type="predicted"/>
<feature type="transmembrane region" description="Helical" evidence="1">
    <location>
        <begin position="60"/>
        <end position="82"/>
    </location>
</feature>
<dbReference type="Pfam" id="PF00892">
    <property type="entry name" value="EamA"/>
    <property type="match status" value="2"/>
</dbReference>
<feature type="transmembrane region" description="Helical" evidence="1">
    <location>
        <begin position="201"/>
        <end position="221"/>
    </location>
</feature>
<feature type="transmembrane region" description="Helical" evidence="1">
    <location>
        <begin position="256"/>
        <end position="275"/>
    </location>
</feature>
<feature type="transmembrane region" description="Helical" evidence="1">
    <location>
        <begin position="88"/>
        <end position="107"/>
    </location>
</feature>
<dbReference type="InterPro" id="IPR000620">
    <property type="entry name" value="EamA_dom"/>
</dbReference>
<dbReference type="InterPro" id="IPR037185">
    <property type="entry name" value="EmrE-like"/>
</dbReference>
<dbReference type="SUPFAM" id="SSF103481">
    <property type="entry name" value="Multidrug resistance efflux transporter EmrE"/>
    <property type="match status" value="2"/>
</dbReference>
<evidence type="ECO:0000259" key="2">
    <source>
        <dbReference type="Pfam" id="PF00892"/>
    </source>
</evidence>
<accession>E6PS54</accession>
<feature type="transmembrane region" description="Helical" evidence="1">
    <location>
        <begin position="27"/>
        <end position="48"/>
    </location>
</feature>
<dbReference type="PANTHER" id="PTHR22911:SF79">
    <property type="entry name" value="MOBA-LIKE NTP TRANSFERASE DOMAIN-CONTAINING PROTEIN"/>
    <property type="match status" value="1"/>
</dbReference>
<evidence type="ECO:0000256" key="1">
    <source>
        <dbReference type="SAM" id="Phobius"/>
    </source>
</evidence>
<keyword evidence="1" id="KW-1133">Transmembrane helix</keyword>
<organism evidence="3">
    <name type="scientific">mine drainage metagenome</name>
    <dbReference type="NCBI Taxonomy" id="410659"/>
    <lineage>
        <taxon>unclassified sequences</taxon>
        <taxon>metagenomes</taxon>
        <taxon>ecological metagenomes</taxon>
    </lineage>
</organism>
<dbReference type="EMBL" id="CABM01000047">
    <property type="protein sequence ID" value="CBH97760.1"/>
    <property type="molecule type" value="Genomic_DNA"/>
</dbReference>
<feature type="transmembrane region" description="Helical" evidence="1">
    <location>
        <begin position="114"/>
        <end position="131"/>
    </location>
</feature>
<sequence>MVLATLLWSVAGVVTRQLHQQNGLILVFWRSSFTVLAVLAWLAWSQGLRRAWVDVRGASHLLWLSAFFWGVMFTAFMVALTLTSVAQTLLTDSLSPLIAAVLGWLLLRHRLPGRTWAAIALAMLGMGWMVWHDLQSPTSSTQLLGMLIALAVPIAAASNWVSLRRAGSGVPMQAAVLIGALLSALAVALPAWPVGVDFHDLFWLGFLGVFQLAAPGLLAVWAAQRLAPAEVGLLGLLETVFGTLWAWLGAGEQPSRGTLIGGALVLTALAANELLGWHRARRRTVQTWLDAETP</sequence>
<feature type="transmembrane region" description="Helical" evidence="1">
    <location>
        <begin position="143"/>
        <end position="162"/>
    </location>
</feature>
<feature type="domain" description="EamA" evidence="2">
    <location>
        <begin position="144"/>
        <end position="270"/>
    </location>
</feature>
<feature type="transmembrane region" description="Helical" evidence="1">
    <location>
        <begin position="233"/>
        <end position="250"/>
    </location>
</feature>
<feature type="transmembrane region" description="Helical" evidence="1">
    <location>
        <begin position="174"/>
        <end position="195"/>
    </location>
</feature>
<gene>
    <name evidence="3" type="ORF">CARN2_3235</name>
</gene>